<keyword evidence="1" id="KW-1133">Transmembrane helix</keyword>
<feature type="transmembrane region" description="Helical" evidence="1">
    <location>
        <begin position="160"/>
        <end position="178"/>
    </location>
</feature>
<feature type="transmembrane region" description="Helical" evidence="1">
    <location>
        <begin position="107"/>
        <end position="124"/>
    </location>
</feature>
<dbReference type="RefSeq" id="WP_227529525.1">
    <property type="nucleotide sequence ID" value="NZ_JAGTTM010000001.1"/>
</dbReference>
<feature type="transmembrane region" description="Helical" evidence="1">
    <location>
        <begin position="485"/>
        <end position="506"/>
    </location>
</feature>
<sequence length="715" mass="73986">MRERSAHRHELLTSRLLTAGNGAVSAVAALGFATVVVQPDALALPLPFQGAILSLYGAAIVVALVALACSRRAIRMLNGAVAIGYLLLVASTWPVVALTRSESSGQLSWVLTVNAIAVLAAVIAWGQVAGWIVLGVLAVFVPLLRFALADTTANAITNDLQALGAAMLLCALAGAALGRARRADAAAAAVREADVRDAESSARRDVEARAQALVHDEVLATLAFAARASTEMLPVLAAQAHRARAALAALATPQTGTVAVSAFRSELQDLARAHGAEFVEEGAEEQSVEVPADVAAAMTGAAEQALINARVHAPDSESSLTLRHDGHGLRVAVSDDGPGFDKRDVTPGRLGIAVSILARLRSVGGLAEVHTEPGRGVVVDTSWQPGVPAAAIQPPSVGLLPDRDMRLAGGLFAAGHLLLAACSFVWLRNPLPGLLAGLALAAAFVVVSWRADRARAGVVVCAAALAVAAVCTMFAGVAVPDTAGMPTFAGMWPLVGASFVLGMLCLRSRPRTALVLLVTVVALAVMAVVPGPYIEMRAAVMRAVVVVVATTALAVSIRTLDRHVERDRALTRAASTERAWLAEGTALAREKTASWDATIGPLLDRIGEGTALTDAEVAQCLVHEGALRDGYRAGRLDVPVVAAAAARARSRGVDVVLIDDVADRDIDDDVLERLRAWLVGELDRADGSFIARILPDGRSALATASSDTASTRFGG</sequence>
<feature type="transmembrane region" description="Helical" evidence="1">
    <location>
        <begin position="131"/>
        <end position="148"/>
    </location>
</feature>
<keyword evidence="1" id="KW-0812">Transmembrane</keyword>
<dbReference type="SUPFAM" id="SSF55874">
    <property type="entry name" value="ATPase domain of HSP90 chaperone/DNA topoisomerase II/histidine kinase"/>
    <property type="match status" value="1"/>
</dbReference>
<evidence type="ECO:0000313" key="3">
    <source>
        <dbReference type="Proteomes" id="UP001139289"/>
    </source>
</evidence>
<feature type="transmembrane region" description="Helical" evidence="1">
    <location>
        <begin position="539"/>
        <end position="560"/>
    </location>
</feature>
<reference evidence="2" key="1">
    <citation type="submission" date="2021-04" db="EMBL/GenBank/DDBJ databases">
        <title>Microbacterium tenobrionis sp. nov. and Microbacterium allomyrinae sp. nov., isolated from larvae of Tenobrio molitor and Allomyrina dichotoma, respectively.</title>
        <authorList>
            <person name="Lee S.D."/>
        </authorList>
    </citation>
    <scope>NUCLEOTIDE SEQUENCE</scope>
    <source>
        <strain evidence="2">YMB-B2</strain>
    </source>
</reference>
<feature type="transmembrane region" description="Helical" evidence="1">
    <location>
        <begin position="12"/>
        <end position="36"/>
    </location>
</feature>
<dbReference type="EMBL" id="JAGTTM010000001">
    <property type="protein sequence ID" value="MCC2028206.1"/>
    <property type="molecule type" value="Genomic_DNA"/>
</dbReference>
<feature type="transmembrane region" description="Helical" evidence="1">
    <location>
        <begin position="458"/>
        <end position="479"/>
    </location>
</feature>
<evidence type="ECO:0000256" key="1">
    <source>
        <dbReference type="SAM" id="Phobius"/>
    </source>
</evidence>
<gene>
    <name evidence="2" type="ORF">KEC56_01460</name>
</gene>
<evidence type="ECO:0000313" key="2">
    <source>
        <dbReference type="EMBL" id="MCC2028206.1"/>
    </source>
</evidence>
<proteinExistence type="predicted"/>
<protein>
    <recommendedName>
        <fullName evidence="4">Signal transduction histidine kinase</fullName>
    </recommendedName>
</protein>
<feature type="transmembrane region" description="Helical" evidence="1">
    <location>
        <begin position="76"/>
        <end position="95"/>
    </location>
</feature>
<feature type="transmembrane region" description="Helical" evidence="1">
    <location>
        <begin position="433"/>
        <end position="451"/>
    </location>
</feature>
<feature type="transmembrane region" description="Helical" evidence="1">
    <location>
        <begin position="48"/>
        <end position="69"/>
    </location>
</feature>
<evidence type="ECO:0008006" key="4">
    <source>
        <dbReference type="Google" id="ProtNLM"/>
    </source>
</evidence>
<name>A0A9X1LM72_9MICO</name>
<organism evidence="2 3">
    <name type="scientific">Microbacterium tenebrionis</name>
    <dbReference type="NCBI Taxonomy" id="2830665"/>
    <lineage>
        <taxon>Bacteria</taxon>
        <taxon>Bacillati</taxon>
        <taxon>Actinomycetota</taxon>
        <taxon>Actinomycetes</taxon>
        <taxon>Micrococcales</taxon>
        <taxon>Microbacteriaceae</taxon>
        <taxon>Microbacterium</taxon>
    </lineage>
</organism>
<feature type="transmembrane region" description="Helical" evidence="1">
    <location>
        <begin position="407"/>
        <end position="427"/>
    </location>
</feature>
<dbReference type="InterPro" id="IPR036890">
    <property type="entry name" value="HATPase_C_sf"/>
</dbReference>
<dbReference type="Proteomes" id="UP001139289">
    <property type="component" value="Unassembled WGS sequence"/>
</dbReference>
<comment type="caution">
    <text evidence="2">The sequence shown here is derived from an EMBL/GenBank/DDBJ whole genome shotgun (WGS) entry which is preliminary data.</text>
</comment>
<dbReference type="Gene3D" id="3.30.565.10">
    <property type="entry name" value="Histidine kinase-like ATPase, C-terminal domain"/>
    <property type="match status" value="1"/>
</dbReference>
<keyword evidence="3" id="KW-1185">Reference proteome</keyword>
<accession>A0A9X1LM72</accession>
<keyword evidence="1" id="KW-0472">Membrane</keyword>
<feature type="transmembrane region" description="Helical" evidence="1">
    <location>
        <begin position="513"/>
        <end position="533"/>
    </location>
</feature>
<dbReference type="AlphaFoldDB" id="A0A9X1LM72"/>